<dbReference type="GO" id="GO:0022627">
    <property type="term" value="C:cytosolic small ribosomal subunit"/>
    <property type="evidence" value="ECO:0007669"/>
    <property type="project" value="UniProtKB-ARBA"/>
</dbReference>
<feature type="domain" description="Glycosyl transferase CAP10" evidence="6">
    <location>
        <begin position="403"/>
        <end position="691"/>
    </location>
</feature>
<dbReference type="FunFam" id="3.30.1370.30:FF:000001">
    <property type="entry name" value="40S ribosomal protein S15a"/>
    <property type="match status" value="1"/>
</dbReference>
<evidence type="ECO:0000256" key="5">
    <source>
        <dbReference type="SAM" id="MobiDB-lite"/>
    </source>
</evidence>
<dbReference type="Pfam" id="PF05686">
    <property type="entry name" value="Glyco_transf_90"/>
    <property type="match status" value="1"/>
</dbReference>
<evidence type="ECO:0000259" key="6">
    <source>
        <dbReference type="SMART" id="SM00672"/>
    </source>
</evidence>
<dbReference type="InterPro" id="IPR000630">
    <property type="entry name" value="Ribosomal_uS8"/>
</dbReference>
<evidence type="ECO:0000256" key="3">
    <source>
        <dbReference type="ARBA" id="ARBA00023274"/>
    </source>
</evidence>
<keyword evidence="8" id="KW-1185">Reference proteome</keyword>
<name>A0AAN6WT20_9PEZI</name>
<dbReference type="SUPFAM" id="SSF56047">
    <property type="entry name" value="Ribosomal protein S8"/>
    <property type="match status" value="1"/>
</dbReference>
<dbReference type="SMART" id="SM00672">
    <property type="entry name" value="CAP10"/>
    <property type="match status" value="1"/>
</dbReference>
<dbReference type="InterPro" id="IPR047863">
    <property type="entry name" value="Ribosomal_uS8_CS"/>
</dbReference>
<dbReference type="EMBL" id="MU864413">
    <property type="protein sequence ID" value="KAK4186890.1"/>
    <property type="molecule type" value="Genomic_DNA"/>
</dbReference>
<organism evidence="7 8">
    <name type="scientific">Podospora australis</name>
    <dbReference type="NCBI Taxonomy" id="1536484"/>
    <lineage>
        <taxon>Eukaryota</taxon>
        <taxon>Fungi</taxon>
        <taxon>Dikarya</taxon>
        <taxon>Ascomycota</taxon>
        <taxon>Pezizomycotina</taxon>
        <taxon>Sordariomycetes</taxon>
        <taxon>Sordariomycetidae</taxon>
        <taxon>Sordariales</taxon>
        <taxon>Podosporaceae</taxon>
        <taxon>Podospora</taxon>
    </lineage>
</organism>
<dbReference type="InterPro" id="IPR035987">
    <property type="entry name" value="Ribosomal_uS8_sf"/>
</dbReference>
<dbReference type="PANTHER" id="PTHR11758">
    <property type="entry name" value="40S RIBOSOMAL PROTEIN S15A"/>
    <property type="match status" value="1"/>
</dbReference>
<gene>
    <name evidence="7" type="ORF">QBC35DRAFT_515881</name>
</gene>
<dbReference type="AlphaFoldDB" id="A0AAN6WT20"/>
<dbReference type="GO" id="GO:0003735">
    <property type="term" value="F:structural constituent of ribosome"/>
    <property type="evidence" value="ECO:0007669"/>
    <property type="project" value="InterPro"/>
</dbReference>
<evidence type="ECO:0000313" key="8">
    <source>
        <dbReference type="Proteomes" id="UP001302126"/>
    </source>
</evidence>
<reference evidence="7" key="2">
    <citation type="submission" date="2023-05" db="EMBL/GenBank/DDBJ databases">
        <authorList>
            <consortium name="Lawrence Berkeley National Laboratory"/>
            <person name="Steindorff A."/>
            <person name="Hensen N."/>
            <person name="Bonometti L."/>
            <person name="Westerberg I."/>
            <person name="Brannstrom I.O."/>
            <person name="Guillou S."/>
            <person name="Cros-Aarteil S."/>
            <person name="Calhoun S."/>
            <person name="Haridas S."/>
            <person name="Kuo A."/>
            <person name="Mondo S."/>
            <person name="Pangilinan J."/>
            <person name="Riley R."/>
            <person name="Labutti K."/>
            <person name="Andreopoulos B."/>
            <person name="Lipzen A."/>
            <person name="Chen C."/>
            <person name="Yanf M."/>
            <person name="Daum C."/>
            <person name="Ng V."/>
            <person name="Clum A."/>
            <person name="Ohm R."/>
            <person name="Martin F."/>
            <person name="Silar P."/>
            <person name="Natvig D."/>
            <person name="Lalanne C."/>
            <person name="Gautier V."/>
            <person name="Ament-Velasquez S.L."/>
            <person name="Kruys A."/>
            <person name="Hutchinson M.I."/>
            <person name="Powell A.J."/>
            <person name="Barry K."/>
            <person name="Miller A.N."/>
            <person name="Grigoriev I.V."/>
            <person name="Debuchy R."/>
            <person name="Gladieux P."/>
            <person name="Thoren M.H."/>
            <person name="Johannesson H."/>
        </authorList>
    </citation>
    <scope>NUCLEOTIDE SEQUENCE</scope>
    <source>
        <strain evidence="7">PSN309</strain>
    </source>
</reference>
<dbReference type="PROSITE" id="PS00053">
    <property type="entry name" value="RIBOSOMAL_S8"/>
    <property type="match status" value="1"/>
</dbReference>
<evidence type="ECO:0000256" key="1">
    <source>
        <dbReference type="ARBA" id="ARBA00006471"/>
    </source>
</evidence>
<comment type="caution">
    <text evidence="7">The sequence shown here is derived from an EMBL/GenBank/DDBJ whole genome shotgun (WGS) entry which is preliminary data.</text>
</comment>
<keyword evidence="3 4" id="KW-0687">Ribonucleoprotein</keyword>
<dbReference type="Gene3D" id="3.30.1370.30">
    <property type="match status" value="1"/>
</dbReference>
<accession>A0AAN6WT20</accession>
<sequence length="698" mass="80723">MVRTSVLHDALNSINNAEKAGKRQVMIRPSSKVIVKFLQVMQKHGYIGEFEEVDNHRSGKIVVQLNGRLNKCGVISPRYNVRLNELEKWVVKLLPARQFGYVILTTSAGIMDQEEARRKHPQPQKPAGSEPKKPVTWVDPGANPLDTKPPPAPEGIHPISHLVEHAEREFEALKARQSRSLSAAVAEYRRRYGIPPPPNFDKWWSFAKSKNLQLVDEFDTVMELIRPFWGLKPSTIRERAIEAIGFDNQLMGIQIRGGNVTNIYGGAEWQQKATKGMMEGFSQYLPDMDLAFNTHDESRVIVPHEDLARLIKTALDVNMPAANAEPSPRNSFTERPKGLNYDHRWDETKVTRFNVFAHQPVWTHSRMSCPPDTPARILEESEQFDDRAKYSLGELGFVTNWTALSDVCLSPSLGHTYGFFDRPNAYSIVTDLFPIFSQSKTSTYNDIIYPSPWYWADKVPYNEENDPKWGEKTDRLYWRGSTTGGFSRHGGWRRQHRQRFVKKINSPDQAMILVNEGDEDNQEWEVKEVPRKDYKSIMDVFFSHIGQCDPGDCDAQREFFTVKEYAKQEDALKYKHVLDIDGNAFSGRFYAFLKSRSLVYKWAIFREWHYEWLRPWAHFIPLSIRGDEWLEVVRFFHGKGGSESENALGLREAERIAMQGREWAGKVLRNEDLEVWFFRLLLEYGRVVDDDREKIGYA</sequence>
<dbReference type="Gene3D" id="3.30.1490.10">
    <property type="match status" value="1"/>
</dbReference>
<evidence type="ECO:0000256" key="2">
    <source>
        <dbReference type="ARBA" id="ARBA00022980"/>
    </source>
</evidence>
<dbReference type="GO" id="GO:0006412">
    <property type="term" value="P:translation"/>
    <property type="evidence" value="ECO:0007669"/>
    <property type="project" value="InterPro"/>
</dbReference>
<keyword evidence="2 4" id="KW-0689">Ribosomal protein</keyword>
<proteinExistence type="inferred from homology"/>
<feature type="region of interest" description="Disordered" evidence="5">
    <location>
        <begin position="114"/>
        <end position="152"/>
    </location>
</feature>
<dbReference type="Proteomes" id="UP001302126">
    <property type="component" value="Unassembled WGS sequence"/>
</dbReference>
<dbReference type="FunFam" id="3.30.1490.10:FF:000002">
    <property type="entry name" value="40S ribosomal protein S15a"/>
    <property type="match status" value="1"/>
</dbReference>
<dbReference type="NCBIfam" id="NF003115">
    <property type="entry name" value="PRK04034.1"/>
    <property type="match status" value="1"/>
</dbReference>
<dbReference type="Pfam" id="PF00410">
    <property type="entry name" value="Ribosomal_S8"/>
    <property type="match status" value="1"/>
</dbReference>
<reference evidence="7" key="1">
    <citation type="journal article" date="2023" name="Mol. Phylogenet. Evol.">
        <title>Genome-scale phylogeny and comparative genomics of the fungal order Sordariales.</title>
        <authorList>
            <person name="Hensen N."/>
            <person name="Bonometti L."/>
            <person name="Westerberg I."/>
            <person name="Brannstrom I.O."/>
            <person name="Guillou S."/>
            <person name="Cros-Aarteil S."/>
            <person name="Calhoun S."/>
            <person name="Haridas S."/>
            <person name="Kuo A."/>
            <person name="Mondo S."/>
            <person name="Pangilinan J."/>
            <person name="Riley R."/>
            <person name="LaButti K."/>
            <person name="Andreopoulos B."/>
            <person name="Lipzen A."/>
            <person name="Chen C."/>
            <person name="Yan M."/>
            <person name="Daum C."/>
            <person name="Ng V."/>
            <person name="Clum A."/>
            <person name="Steindorff A."/>
            <person name="Ohm R.A."/>
            <person name="Martin F."/>
            <person name="Silar P."/>
            <person name="Natvig D.O."/>
            <person name="Lalanne C."/>
            <person name="Gautier V."/>
            <person name="Ament-Velasquez S.L."/>
            <person name="Kruys A."/>
            <person name="Hutchinson M.I."/>
            <person name="Powell A.J."/>
            <person name="Barry K."/>
            <person name="Miller A.N."/>
            <person name="Grigoriev I.V."/>
            <person name="Debuchy R."/>
            <person name="Gladieux P."/>
            <person name="Hiltunen Thoren M."/>
            <person name="Johannesson H."/>
        </authorList>
    </citation>
    <scope>NUCLEOTIDE SEQUENCE</scope>
    <source>
        <strain evidence="7">PSN309</strain>
    </source>
</reference>
<protein>
    <recommendedName>
        <fullName evidence="6">Glycosyl transferase CAP10 domain-containing protein</fullName>
    </recommendedName>
</protein>
<evidence type="ECO:0000313" key="7">
    <source>
        <dbReference type="EMBL" id="KAK4186890.1"/>
    </source>
</evidence>
<comment type="similarity">
    <text evidence="1 4">Belongs to the universal ribosomal protein uS8 family.</text>
</comment>
<evidence type="ECO:0000256" key="4">
    <source>
        <dbReference type="RuleBase" id="RU003660"/>
    </source>
</evidence>
<dbReference type="InterPro" id="IPR006598">
    <property type="entry name" value="CAP10"/>
</dbReference>